<dbReference type="PANTHER" id="PTHR31769">
    <property type="entry name" value="OS07G0462200 PROTEIN-RELATED"/>
    <property type="match status" value="1"/>
</dbReference>
<evidence type="ECO:0000256" key="7">
    <source>
        <dbReference type="SAM" id="Phobius"/>
    </source>
</evidence>
<evidence type="ECO:0000256" key="3">
    <source>
        <dbReference type="ARBA" id="ARBA00022729"/>
    </source>
</evidence>
<dbReference type="EMBL" id="JAYWIO010000005">
    <property type="protein sequence ID" value="KAK7261049.1"/>
    <property type="molecule type" value="Genomic_DNA"/>
</dbReference>
<keyword evidence="11" id="KW-1185">Reference proteome</keyword>
<feature type="chain" id="PRO_5044711135" evidence="8">
    <location>
        <begin position="21"/>
        <end position="160"/>
    </location>
</feature>
<organism evidence="10 11">
    <name type="scientific">Crotalaria pallida</name>
    <name type="common">Smooth rattlebox</name>
    <name type="synonym">Crotalaria striata</name>
    <dbReference type="NCBI Taxonomy" id="3830"/>
    <lineage>
        <taxon>Eukaryota</taxon>
        <taxon>Viridiplantae</taxon>
        <taxon>Streptophyta</taxon>
        <taxon>Embryophyta</taxon>
        <taxon>Tracheophyta</taxon>
        <taxon>Spermatophyta</taxon>
        <taxon>Magnoliopsida</taxon>
        <taxon>eudicotyledons</taxon>
        <taxon>Gunneridae</taxon>
        <taxon>Pentapetalae</taxon>
        <taxon>rosids</taxon>
        <taxon>fabids</taxon>
        <taxon>Fabales</taxon>
        <taxon>Fabaceae</taxon>
        <taxon>Papilionoideae</taxon>
        <taxon>50 kb inversion clade</taxon>
        <taxon>genistoids sensu lato</taxon>
        <taxon>core genistoids</taxon>
        <taxon>Crotalarieae</taxon>
        <taxon>Crotalaria</taxon>
    </lineage>
</organism>
<dbReference type="Proteomes" id="UP001372338">
    <property type="component" value="Unassembled WGS sequence"/>
</dbReference>
<evidence type="ECO:0000256" key="2">
    <source>
        <dbReference type="ARBA" id="ARBA00022692"/>
    </source>
</evidence>
<dbReference type="AlphaFoldDB" id="A0AAN9EPV8"/>
<dbReference type="Pfam" id="PF06749">
    <property type="entry name" value="DUF1218"/>
    <property type="match status" value="1"/>
</dbReference>
<evidence type="ECO:0000256" key="5">
    <source>
        <dbReference type="ARBA" id="ARBA00023136"/>
    </source>
</evidence>
<dbReference type="InterPro" id="IPR009606">
    <property type="entry name" value="DEAL/Modifying_wall_lignin1/2"/>
</dbReference>
<name>A0AAN9EPV8_CROPI</name>
<dbReference type="InterPro" id="IPR052222">
    <property type="entry name" value="DESIGUAL"/>
</dbReference>
<evidence type="ECO:0000256" key="6">
    <source>
        <dbReference type="ARBA" id="ARBA00029467"/>
    </source>
</evidence>
<protein>
    <submittedName>
        <fullName evidence="10">Uncharacterized protein</fullName>
    </submittedName>
</protein>
<evidence type="ECO:0000313" key="9">
    <source>
        <dbReference type="EMBL" id="KAK7261047.1"/>
    </source>
</evidence>
<keyword evidence="2 7" id="KW-0812">Transmembrane</keyword>
<comment type="subcellular location">
    <subcellularLocation>
        <location evidence="1">Endomembrane system</location>
        <topology evidence="1">Multi-pass membrane protein</topology>
    </subcellularLocation>
</comment>
<evidence type="ECO:0000256" key="4">
    <source>
        <dbReference type="ARBA" id="ARBA00022989"/>
    </source>
</evidence>
<evidence type="ECO:0000256" key="1">
    <source>
        <dbReference type="ARBA" id="ARBA00004127"/>
    </source>
</evidence>
<feature type="signal peptide" evidence="8">
    <location>
        <begin position="1"/>
        <end position="20"/>
    </location>
</feature>
<reference evidence="10 11" key="1">
    <citation type="submission" date="2024-01" db="EMBL/GenBank/DDBJ databases">
        <title>The genomes of 5 underutilized Papilionoideae crops provide insights into root nodulation and disease resistanc.</title>
        <authorList>
            <person name="Yuan L."/>
        </authorList>
    </citation>
    <scope>NUCLEOTIDE SEQUENCE [LARGE SCALE GENOMIC DNA]</scope>
    <source>
        <strain evidence="10">ZHUSHIDOU_FW_LH</strain>
        <tissue evidence="10">Leaf</tissue>
    </source>
</reference>
<keyword evidence="3 8" id="KW-0732">Signal</keyword>
<dbReference type="EMBL" id="JAYWIO010000005">
    <property type="protein sequence ID" value="KAK7261047.1"/>
    <property type="molecule type" value="Genomic_DNA"/>
</dbReference>
<feature type="transmembrane region" description="Helical" evidence="7">
    <location>
        <begin position="133"/>
        <end position="154"/>
    </location>
</feature>
<sequence length="160" mass="17388">MSKALGIFLCLLIVVMDITAGILGIEAEMAQNKVKHLRLWIFECREPSHKAFQLGLAAAVLLGLAHVLVHLIGGINCLSSQQEQNKASPNRQLSMACLILTWIVLAVGLSMLVVGTHSNDTSRGSCGFTHHHLLSIGGIMCFVHGLFCVAYYLFATLFIN</sequence>
<comment type="similarity">
    <text evidence="6">Belongs to the DESIGUAL family.</text>
</comment>
<dbReference type="GO" id="GO:0012505">
    <property type="term" value="C:endomembrane system"/>
    <property type="evidence" value="ECO:0007669"/>
    <property type="project" value="UniProtKB-SubCell"/>
</dbReference>
<gene>
    <name evidence="9" type="ORF">RIF29_27350</name>
    <name evidence="10" type="ORF">RIF29_27352</name>
</gene>
<evidence type="ECO:0000256" key="8">
    <source>
        <dbReference type="SAM" id="SignalP"/>
    </source>
</evidence>
<keyword evidence="4 7" id="KW-1133">Transmembrane helix</keyword>
<feature type="transmembrane region" description="Helical" evidence="7">
    <location>
        <begin position="93"/>
        <end position="113"/>
    </location>
</feature>
<evidence type="ECO:0000313" key="10">
    <source>
        <dbReference type="EMBL" id="KAK7261049.1"/>
    </source>
</evidence>
<feature type="transmembrane region" description="Helical" evidence="7">
    <location>
        <begin position="51"/>
        <end position="72"/>
    </location>
</feature>
<proteinExistence type="inferred from homology"/>
<keyword evidence="5 7" id="KW-0472">Membrane</keyword>
<accession>A0AAN9EPV8</accession>
<comment type="caution">
    <text evidence="10">The sequence shown here is derived from an EMBL/GenBank/DDBJ whole genome shotgun (WGS) entry which is preliminary data.</text>
</comment>
<evidence type="ECO:0000313" key="11">
    <source>
        <dbReference type="Proteomes" id="UP001372338"/>
    </source>
</evidence>